<feature type="transmembrane region" description="Helical" evidence="1">
    <location>
        <begin position="44"/>
        <end position="64"/>
    </location>
</feature>
<protein>
    <submittedName>
        <fullName evidence="2">Uncharacterized protein</fullName>
    </submittedName>
</protein>
<dbReference type="Proteomes" id="UP000032214">
    <property type="component" value="Unassembled WGS sequence"/>
</dbReference>
<accession>A0A0D2GNH3</accession>
<proteinExistence type="predicted"/>
<keyword evidence="1" id="KW-0812">Transmembrane</keyword>
<keyword evidence="1" id="KW-0472">Membrane</keyword>
<evidence type="ECO:0000256" key="1">
    <source>
        <dbReference type="SAM" id="Phobius"/>
    </source>
</evidence>
<evidence type="ECO:0000313" key="3">
    <source>
        <dbReference type="Proteomes" id="UP000032214"/>
    </source>
</evidence>
<organism evidence="2 3">
    <name type="scientific">candidate division TM6 bacterium JCVI TM6SC1</name>
    <dbReference type="NCBI Taxonomy" id="1306947"/>
    <lineage>
        <taxon>Bacteria</taxon>
        <taxon>Candidatus Babelota</taxon>
        <taxon>Vermiphilus</taxon>
    </lineage>
</organism>
<keyword evidence="1" id="KW-1133">Transmembrane helix</keyword>
<sequence length="412" mass="47316">MKKLYFLSLLIGYQSMTGMQHDATTQQLLGRMQSRCYTMSLRSMLTISASLVVAGCVYIGYRWFVDPVRKFGQLSLEDKYNIIISQLHGVVVSAVQENGVSFFPIFTKNIRCYLQHAHSEQDKALYQLYLALEKQIEPLYNALCRLHHTKSSSSLVSTEDKFAALITLINLFEPIAQNASKVLKDDLSRWLKTFALPAGVLEDEIEKIHNLTPNQQCIAVWLARCDQSLNYGLLEEYCKHGHEISEYSHLTPEEKNKICIDLFAQCVKKYIQAFYEDNSSVLSYLSETDEVLKKFSSDYIANKPWLAQDATSFIREMRTDIGLMLMSISRATNEQDLLMRVVMNAISCIEKFFDACSISAQARAQLEKEYIIHCARTWFQSDDSLKLFIDKYNTDNNMMGRRVSGELNLEDF</sequence>
<keyword evidence="3" id="KW-1185">Reference proteome</keyword>
<gene>
    <name evidence="2" type="ORF">J120_04395</name>
</gene>
<dbReference type="AlphaFoldDB" id="A0A0D2GNH3"/>
<evidence type="ECO:0000313" key="2">
    <source>
        <dbReference type="EMBL" id="KIX84949.1"/>
    </source>
</evidence>
<name>A0A0D2GNH3_9BACT</name>
<comment type="caution">
    <text evidence="2">The sequence shown here is derived from an EMBL/GenBank/DDBJ whole genome shotgun (WGS) entry which is preliminary data.</text>
</comment>
<reference evidence="2 3" key="1">
    <citation type="journal article" date="2013" name="Proc. Natl. Acad. Sci. U.S.A.">
        <title>Candidate phylum TM6 genome recovered from a hospital sink biofilm provides genomic insights into this uncultivated phylum.</title>
        <authorList>
            <person name="McLean J.S."/>
            <person name="Lombardo M.J."/>
            <person name="Badger J.H."/>
            <person name="Edlund A."/>
            <person name="Novotny M."/>
            <person name="Yee-Greenbaum J."/>
            <person name="Vyahhi N."/>
            <person name="Hall A.P."/>
            <person name="Yang Y."/>
            <person name="Dupont C.L."/>
            <person name="Ziegler M.G."/>
            <person name="Chitsaz H."/>
            <person name="Allen A.E."/>
            <person name="Yooseph S."/>
            <person name="Tesler G."/>
            <person name="Pevzner P.A."/>
            <person name="Friedman R.M."/>
            <person name="Nealson K.H."/>
            <person name="Venter J.C."/>
            <person name="Lasken R.S."/>
        </authorList>
    </citation>
    <scope>NUCLEOTIDE SEQUENCE [LARGE SCALE GENOMIC DNA]</scope>
    <source>
        <strain evidence="2 3">TM6SC1</strain>
    </source>
</reference>
<dbReference type="EMBL" id="ARQD01000004">
    <property type="protein sequence ID" value="KIX84949.1"/>
    <property type="molecule type" value="Genomic_DNA"/>
</dbReference>